<organism evidence="1 2">
    <name type="scientific">Hirundo rustica rustica</name>
    <dbReference type="NCBI Taxonomy" id="333673"/>
    <lineage>
        <taxon>Eukaryota</taxon>
        <taxon>Metazoa</taxon>
        <taxon>Chordata</taxon>
        <taxon>Craniata</taxon>
        <taxon>Vertebrata</taxon>
        <taxon>Euteleostomi</taxon>
        <taxon>Archelosauria</taxon>
        <taxon>Archosauria</taxon>
        <taxon>Dinosauria</taxon>
        <taxon>Saurischia</taxon>
        <taxon>Theropoda</taxon>
        <taxon>Coelurosauria</taxon>
        <taxon>Aves</taxon>
        <taxon>Neognathae</taxon>
        <taxon>Neoaves</taxon>
        <taxon>Telluraves</taxon>
        <taxon>Australaves</taxon>
        <taxon>Passeriformes</taxon>
        <taxon>Sylvioidea</taxon>
        <taxon>Hirundinidae</taxon>
        <taxon>Hirundo</taxon>
    </lineage>
</organism>
<evidence type="ECO:0000313" key="2">
    <source>
        <dbReference type="Proteomes" id="UP000269221"/>
    </source>
</evidence>
<protein>
    <submittedName>
        <fullName evidence="1">Uncharacterized protein</fullName>
    </submittedName>
</protein>
<evidence type="ECO:0000313" key="1">
    <source>
        <dbReference type="EMBL" id="RMC16202.1"/>
    </source>
</evidence>
<accession>A0A3M0KSC3</accession>
<sequence>MLVWNEFIISQHFAYGFDPTGIALKPNALLYRKVTLVRSSDQDLLAIEMSLWEGLHSLQFLEGFSASLASCGSAGGQEPNLTEVLKIINSAEPTKLYDTYFSGKEDYPRDQAINTGTKNGLNDELSYGCDMLPECIDADREYEENQTVDSISIFQS</sequence>
<dbReference type="Proteomes" id="UP000269221">
    <property type="component" value="Unassembled WGS sequence"/>
</dbReference>
<dbReference type="EMBL" id="QRBI01000104">
    <property type="protein sequence ID" value="RMC16202.1"/>
    <property type="molecule type" value="Genomic_DNA"/>
</dbReference>
<reference evidence="1 2" key="1">
    <citation type="submission" date="2018-07" db="EMBL/GenBank/DDBJ databases">
        <title>A high quality draft genome assembly of the barn swallow (H. rustica rustica).</title>
        <authorList>
            <person name="Formenti G."/>
            <person name="Chiara M."/>
            <person name="Poveda L."/>
            <person name="Francoijs K.-J."/>
            <person name="Bonisoli-Alquati A."/>
            <person name="Canova L."/>
            <person name="Gianfranceschi L."/>
            <person name="Horner D.S."/>
            <person name="Saino N."/>
        </authorList>
    </citation>
    <scope>NUCLEOTIDE SEQUENCE [LARGE SCALE GENOMIC DNA]</scope>
    <source>
        <strain evidence="1">Chelidonia</strain>
        <tissue evidence="1">Blood</tissue>
    </source>
</reference>
<proteinExistence type="predicted"/>
<comment type="caution">
    <text evidence="1">The sequence shown here is derived from an EMBL/GenBank/DDBJ whole genome shotgun (WGS) entry which is preliminary data.</text>
</comment>
<keyword evidence="2" id="KW-1185">Reference proteome</keyword>
<dbReference type="AlphaFoldDB" id="A0A3M0KSC3"/>
<gene>
    <name evidence="1" type="ORF">DUI87_08416</name>
</gene>
<name>A0A3M0KSC3_HIRRU</name>